<accession>A0A7S0H974</accession>
<dbReference type="AlphaFoldDB" id="A0A7S0H974"/>
<reference evidence="1" key="1">
    <citation type="submission" date="2021-01" db="EMBL/GenBank/DDBJ databases">
        <authorList>
            <person name="Corre E."/>
            <person name="Pelletier E."/>
            <person name="Niang G."/>
            <person name="Scheremetjew M."/>
            <person name="Finn R."/>
            <person name="Kale V."/>
            <person name="Holt S."/>
            <person name="Cochrane G."/>
            <person name="Meng A."/>
            <person name="Brown T."/>
            <person name="Cohen L."/>
        </authorList>
    </citation>
    <scope>NUCLEOTIDE SEQUENCE</scope>
    <source>
        <strain evidence="1">CCMP1374</strain>
    </source>
</reference>
<dbReference type="EMBL" id="HBEP01001891">
    <property type="protein sequence ID" value="CAD8468212.1"/>
    <property type="molecule type" value="Transcribed_RNA"/>
</dbReference>
<dbReference type="Gene3D" id="3.30.429.10">
    <property type="entry name" value="Macrophage Migration Inhibitory Factor"/>
    <property type="match status" value="1"/>
</dbReference>
<protein>
    <recommendedName>
        <fullName evidence="2">Tautomerase</fullName>
    </recommendedName>
</protein>
<evidence type="ECO:0008006" key="2">
    <source>
        <dbReference type="Google" id="ProtNLM"/>
    </source>
</evidence>
<proteinExistence type="predicted"/>
<dbReference type="SUPFAM" id="SSF55331">
    <property type="entry name" value="Tautomerase/MIF"/>
    <property type="match status" value="1"/>
</dbReference>
<sequence>MPTVTIDTSATIADTAVPELINAMSLVLSKAAGAPPEHVHINLRTACTMTWGSKLGGRDGNPHTAQLRLTLGSPLEAAPKNAIITGICELLAPHVPKASTQFYFENVSIDNLAIDGLLLPDLIARDAPKA</sequence>
<gene>
    <name evidence="1" type="ORF">PANT1444_LOCUS1061</name>
</gene>
<dbReference type="InterPro" id="IPR014347">
    <property type="entry name" value="Tautomerase/MIF_sf"/>
</dbReference>
<organism evidence="1">
    <name type="scientific">Phaeocystis antarctica</name>
    <dbReference type="NCBI Taxonomy" id="33657"/>
    <lineage>
        <taxon>Eukaryota</taxon>
        <taxon>Haptista</taxon>
        <taxon>Haptophyta</taxon>
        <taxon>Prymnesiophyceae</taxon>
        <taxon>Phaeocystales</taxon>
        <taxon>Phaeocystaceae</taxon>
        <taxon>Phaeocystis</taxon>
    </lineage>
</organism>
<name>A0A7S0H974_9EUKA</name>
<evidence type="ECO:0000313" key="1">
    <source>
        <dbReference type="EMBL" id="CAD8468212.1"/>
    </source>
</evidence>